<protein>
    <submittedName>
        <fullName evidence="1">Uncharacterized protein</fullName>
    </submittedName>
</protein>
<dbReference type="EMBL" id="JAEPRB010000073">
    <property type="protein sequence ID" value="KAG2222880.1"/>
    <property type="molecule type" value="Genomic_DNA"/>
</dbReference>
<dbReference type="AlphaFoldDB" id="A0A8H7S533"/>
<evidence type="ECO:0000313" key="1">
    <source>
        <dbReference type="EMBL" id="KAG2222880.1"/>
    </source>
</evidence>
<name>A0A8H7S533_9FUNG</name>
<accession>A0A8H7S533</accession>
<comment type="caution">
    <text evidence="1">The sequence shown here is derived from an EMBL/GenBank/DDBJ whole genome shotgun (WGS) entry which is preliminary data.</text>
</comment>
<reference evidence="1 2" key="1">
    <citation type="submission" date="2020-12" db="EMBL/GenBank/DDBJ databases">
        <title>Metabolic potential, ecology and presence of endohyphal bacteria is reflected in genomic diversity of Mucoromycotina.</title>
        <authorList>
            <person name="Muszewska A."/>
            <person name="Okrasinska A."/>
            <person name="Steczkiewicz K."/>
            <person name="Drgas O."/>
            <person name="Orlowska M."/>
            <person name="Perlinska-Lenart U."/>
            <person name="Aleksandrzak-Piekarczyk T."/>
            <person name="Szatraj K."/>
            <person name="Zielenkiewicz U."/>
            <person name="Pilsyk S."/>
            <person name="Malc E."/>
            <person name="Mieczkowski P."/>
            <person name="Kruszewska J.S."/>
            <person name="Biernat P."/>
            <person name="Pawlowska J."/>
        </authorList>
    </citation>
    <scope>NUCLEOTIDE SEQUENCE [LARGE SCALE GENOMIC DNA]</scope>
    <source>
        <strain evidence="1 2">CBS 142.35</strain>
    </source>
</reference>
<dbReference type="Proteomes" id="UP000646827">
    <property type="component" value="Unassembled WGS sequence"/>
</dbReference>
<organism evidence="1 2">
    <name type="scientific">Circinella minor</name>
    <dbReference type="NCBI Taxonomy" id="1195481"/>
    <lineage>
        <taxon>Eukaryota</taxon>
        <taxon>Fungi</taxon>
        <taxon>Fungi incertae sedis</taxon>
        <taxon>Mucoromycota</taxon>
        <taxon>Mucoromycotina</taxon>
        <taxon>Mucoromycetes</taxon>
        <taxon>Mucorales</taxon>
        <taxon>Lichtheimiaceae</taxon>
        <taxon>Circinella</taxon>
    </lineage>
</organism>
<proteinExistence type="predicted"/>
<gene>
    <name evidence="1" type="ORF">INT45_000495</name>
</gene>
<keyword evidence="2" id="KW-1185">Reference proteome</keyword>
<dbReference type="OrthoDB" id="2301315at2759"/>
<sequence>METDKINKKEYKITRCSKRKQKSYYVNLRKQKRNKILLHRRLQSLSSTVLKTQEQRGNVIGEDIRVIEAKKTNAIMKNNCLSPKWSFYKPSHLLSYVYIPKGGFTTDYHCQSFLDLRKYTPQKRRKVQCAPTKKNLISPVKRNVTTPIPIWWGICQYGRQEFLKQMDYEGLLVPFPCNPRYRVQQEDYVKVTQEVRQQVTRRMNDKYPDISYWNNVWFGYNMMIRAVQDRENFTYHKQLAQLHRDVQRHVRTTTSILYNQLPRCYFPTGQRKYRKLNIRYFLQQLDNSSSGIKYSI</sequence>
<evidence type="ECO:0000313" key="2">
    <source>
        <dbReference type="Proteomes" id="UP000646827"/>
    </source>
</evidence>